<dbReference type="InterPro" id="IPR029068">
    <property type="entry name" value="Glyas_Bleomycin-R_OHBP_Dase"/>
</dbReference>
<dbReference type="PANTHER" id="PTHR36437">
    <property type="entry name" value="GLYOXALASE/BLEOMYCIN RESISTANCE PROTEIN/DIOXYGENASE"/>
    <property type="match status" value="1"/>
</dbReference>
<evidence type="ECO:0000313" key="3">
    <source>
        <dbReference type="Proteomes" id="UP000295636"/>
    </source>
</evidence>
<dbReference type="Proteomes" id="UP000295636">
    <property type="component" value="Unassembled WGS sequence"/>
</dbReference>
<dbReference type="PANTHER" id="PTHR36437:SF2">
    <property type="entry name" value="GLYOXALASE_BLEOMYCIN RESISTANCE PROTEIN_DIOXYGENASE"/>
    <property type="match status" value="1"/>
</dbReference>
<organism evidence="2 3">
    <name type="scientific">Paenibacillus piri</name>
    <dbReference type="NCBI Taxonomy" id="2547395"/>
    <lineage>
        <taxon>Bacteria</taxon>
        <taxon>Bacillati</taxon>
        <taxon>Bacillota</taxon>
        <taxon>Bacilli</taxon>
        <taxon>Bacillales</taxon>
        <taxon>Paenibacillaceae</taxon>
        <taxon>Paenibacillus</taxon>
    </lineage>
</organism>
<dbReference type="CDD" id="cd06587">
    <property type="entry name" value="VOC"/>
    <property type="match status" value="1"/>
</dbReference>
<feature type="domain" description="VOC" evidence="1">
    <location>
        <begin position="13"/>
        <end position="129"/>
    </location>
</feature>
<accession>A0A4R5KKG3</accession>
<proteinExistence type="predicted"/>
<dbReference type="Pfam" id="PF00903">
    <property type="entry name" value="Glyoxalase"/>
    <property type="match status" value="2"/>
</dbReference>
<protein>
    <submittedName>
        <fullName evidence="2">VOC family protein</fullName>
    </submittedName>
</protein>
<dbReference type="OrthoDB" id="2354281at2"/>
<dbReference type="InterPro" id="IPR037523">
    <property type="entry name" value="VOC_core"/>
</dbReference>
<name>A0A4R5KKG3_9BACL</name>
<keyword evidence="3" id="KW-1185">Reference proteome</keyword>
<evidence type="ECO:0000259" key="1">
    <source>
        <dbReference type="PROSITE" id="PS51819"/>
    </source>
</evidence>
<reference evidence="2 3" key="1">
    <citation type="submission" date="2019-03" db="EMBL/GenBank/DDBJ databases">
        <title>This is whole genome sequence of Paenibacillus sp MS74 strain.</title>
        <authorList>
            <person name="Trinh H.N."/>
        </authorList>
    </citation>
    <scope>NUCLEOTIDE SEQUENCE [LARGE SCALE GENOMIC DNA]</scope>
    <source>
        <strain evidence="2 3">MS74</strain>
    </source>
</reference>
<comment type="caution">
    <text evidence="2">The sequence shown here is derived from an EMBL/GenBank/DDBJ whole genome shotgun (WGS) entry which is preliminary data.</text>
</comment>
<dbReference type="RefSeq" id="WP_133231242.1">
    <property type="nucleotide sequence ID" value="NZ_SMRT01000009.1"/>
</dbReference>
<dbReference type="InterPro" id="IPR004360">
    <property type="entry name" value="Glyas_Fos-R_dOase_dom"/>
</dbReference>
<dbReference type="AlphaFoldDB" id="A0A4R5KKG3"/>
<gene>
    <name evidence="2" type="ORF">E1757_19770</name>
</gene>
<dbReference type="SUPFAM" id="SSF54593">
    <property type="entry name" value="Glyoxalase/Bleomycin resistance protein/Dihydroxybiphenyl dioxygenase"/>
    <property type="match status" value="2"/>
</dbReference>
<feature type="domain" description="VOC" evidence="1">
    <location>
        <begin position="148"/>
        <end position="260"/>
    </location>
</feature>
<evidence type="ECO:0000313" key="2">
    <source>
        <dbReference type="EMBL" id="TDF95956.1"/>
    </source>
</evidence>
<dbReference type="EMBL" id="SMRT01000009">
    <property type="protein sequence ID" value="TDF95956.1"/>
    <property type="molecule type" value="Genomic_DNA"/>
</dbReference>
<dbReference type="Gene3D" id="3.10.180.10">
    <property type="entry name" value="2,3-Dihydroxybiphenyl 1,2-Dioxygenase, domain 1"/>
    <property type="match status" value="2"/>
</dbReference>
<dbReference type="PROSITE" id="PS51819">
    <property type="entry name" value="VOC"/>
    <property type="match status" value="2"/>
</dbReference>
<sequence>METRANPIPLQNRIASIFVHVSDLRRAAAWYSELLGLPLQENQLNGGPVYFFPLPGTGLVLDNNANNRKNPDWREDMQPLVMLAADDIDSAYEYVKSKAEPLFEPERHPGMAYFNFRAPDGRAYMACWSEGGGQDSAPPESASPIRPRIGGVFINVREMKAAADWISDLLGVALPDDAADSSICIVPTSRGAHLLLDDNRARRGETFEIPFMFDSNDIDAAYSYAADRGMTIFHGIERLNTVAYFTLADPDGNLVMVCQES</sequence>